<keyword evidence="3" id="KW-0732">Signal</keyword>
<dbReference type="GO" id="GO:0016020">
    <property type="term" value="C:membrane"/>
    <property type="evidence" value="ECO:0007669"/>
    <property type="project" value="InterPro"/>
</dbReference>
<evidence type="ECO:0000256" key="7">
    <source>
        <dbReference type="PROSITE-ProRule" id="PRU00196"/>
    </source>
</evidence>
<keyword evidence="2" id="KW-0964">Secreted</keyword>
<dbReference type="PANTHER" id="PTHR19331">
    <property type="entry name" value="SCAVENGER RECEPTOR DOMAIN-CONTAINING"/>
    <property type="match status" value="1"/>
</dbReference>
<evidence type="ECO:0000313" key="10">
    <source>
        <dbReference type="Proteomes" id="UP000694389"/>
    </source>
</evidence>
<dbReference type="AlphaFoldDB" id="A0A8P4KP61"/>
<feature type="disulfide bond" evidence="7">
    <location>
        <begin position="369"/>
        <end position="379"/>
    </location>
</feature>
<accession>A0A8P4KP61</accession>
<comment type="caution">
    <text evidence="7">Lacks conserved residue(s) required for the propagation of feature annotation.</text>
</comment>
<evidence type="ECO:0000313" key="9">
    <source>
        <dbReference type="Ensembl" id="ENSDLAP00005081424.1"/>
    </source>
</evidence>
<evidence type="ECO:0000256" key="3">
    <source>
        <dbReference type="ARBA" id="ARBA00022729"/>
    </source>
</evidence>
<keyword evidence="10" id="KW-1185">Reference proteome</keyword>
<evidence type="ECO:0000256" key="5">
    <source>
        <dbReference type="ARBA" id="ARBA00023157"/>
    </source>
</evidence>
<proteinExistence type="predicted"/>
<evidence type="ECO:0000256" key="6">
    <source>
        <dbReference type="ARBA" id="ARBA00023180"/>
    </source>
</evidence>
<feature type="domain" description="SRCR" evidence="8">
    <location>
        <begin position="1"/>
        <end position="101"/>
    </location>
</feature>
<sequence length="437" mass="46922">MVDGTSLCSGRLEVKSDQSNQRWSSVCEADFDQQDAEVVCRELGCGAPSVLKGAFYGEVEAPMWTKEFQCGGDESALLDCRSSGSARNTCSPGKAVGLTCSESVRLKGGDSRCAGTLELKRGEWRPVFGSDWTLKEAAVACRELDCGSAVSVGGRKESSVRSVWWIRSDCVQSGTALRDCVTSSSSSYILGLTCSDSVRMVGGSSLCSGRLEVKSDQSNQWWLSVCEADFDQQDAEVVCRELGCGAPSVLQGALYGEVESPMWTKEFQCGGHESALLDCRSSGSARNTCSPGKAVGLTCSEPVRLEGRGSRCAGTLEVKQGEWRPVFGPGWTLKEAAVACRELDCGSAVSVGRRKELSNRPMWRITSDCVQSGSCLRDCAKSLFTSLTLYLTCSDSVRLVDGTSLCSGRLEVKSDQSNQWWSSVCEADFGQQDAEVV</sequence>
<dbReference type="PRINTS" id="PR00258">
    <property type="entry name" value="SPERACTRCPTR"/>
</dbReference>
<name>A0A8P4KP61_DICLA</name>
<dbReference type="Ensembl" id="ENSDLAT00005075383.1">
    <property type="protein sequence ID" value="ENSDLAP00005081424.1"/>
    <property type="gene ID" value="ENSDLAG00005005032.2"/>
</dbReference>
<feature type="domain" description="SRCR" evidence="8">
    <location>
        <begin position="104"/>
        <end position="195"/>
    </location>
</feature>
<dbReference type="InterPro" id="IPR001190">
    <property type="entry name" value="SRCR"/>
</dbReference>
<evidence type="ECO:0000256" key="1">
    <source>
        <dbReference type="ARBA" id="ARBA00004613"/>
    </source>
</evidence>
<feature type="disulfide bond" evidence="7">
    <location>
        <begin position="269"/>
        <end position="279"/>
    </location>
</feature>
<dbReference type="SUPFAM" id="SSF56487">
    <property type="entry name" value="SRCR-like"/>
    <property type="match status" value="5"/>
</dbReference>
<keyword evidence="5 7" id="KW-1015">Disulfide bond</keyword>
<keyword evidence="6" id="KW-0325">Glycoprotein</keyword>
<dbReference type="PANTHER" id="PTHR19331:SF22">
    <property type="entry name" value="DELETED IN MALIGNANT BRAIN TUMORS 1 PROTEIN"/>
    <property type="match status" value="1"/>
</dbReference>
<evidence type="ECO:0000256" key="2">
    <source>
        <dbReference type="ARBA" id="ARBA00022525"/>
    </source>
</evidence>
<evidence type="ECO:0000259" key="8">
    <source>
        <dbReference type="PROSITE" id="PS50287"/>
    </source>
</evidence>
<dbReference type="Proteomes" id="UP000694389">
    <property type="component" value="Unassembled WGS sequence"/>
</dbReference>
<dbReference type="GeneTree" id="ENSGT00940000163299"/>
<feature type="disulfide bond" evidence="7">
    <location>
        <begin position="70"/>
        <end position="80"/>
    </location>
</feature>
<dbReference type="Pfam" id="PF00530">
    <property type="entry name" value="SRCR"/>
    <property type="match status" value="4"/>
</dbReference>
<feature type="domain" description="SRCR" evidence="8">
    <location>
        <begin position="406"/>
        <end position="437"/>
    </location>
</feature>
<organism evidence="9 10">
    <name type="scientific">Dicentrarchus labrax</name>
    <name type="common">European seabass</name>
    <name type="synonym">Morone labrax</name>
    <dbReference type="NCBI Taxonomy" id="13489"/>
    <lineage>
        <taxon>Eukaryota</taxon>
        <taxon>Metazoa</taxon>
        <taxon>Chordata</taxon>
        <taxon>Craniata</taxon>
        <taxon>Vertebrata</taxon>
        <taxon>Euteleostomi</taxon>
        <taxon>Actinopterygii</taxon>
        <taxon>Neopterygii</taxon>
        <taxon>Teleostei</taxon>
        <taxon>Neoteleostei</taxon>
        <taxon>Acanthomorphata</taxon>
        <taxon>Eupercaria</taxon>
        <taxon>Moronidae</taxon>
        <taxon>Dicentrarchus</taxon>
    </lineage>
</organism>
<evidence type="ECO:0000256" key="4">
    <source>
        <dbReference type="ARBA" id="ARBA00022737"/>
    </source>
</evidence>
<dbReference type="Gene3D" id="3.10.250.10">
    <property type="entry name" value="SRCR-like domain"/>
    <property type="match status" value="5"/>
</dbReference>
<protein>
    <recommendedName>
        <fullName evidence="8">SRCR domain-containing protein</fullName>
    </recommendedName>
</protein>
<keyword evidence="4" id="KW-0677">Repeat</keyword>
<reference evidence="9" key="2">
    <citation type="submission" date="2025-09" db="UniProtKB">
        <authorList>
            <consortium name="Ensembl"/>
        </authorList>
    </citation>
    <scope>IDENTIFICATION</scope>
</reference>
<feature type="domain" description="SRCR" evidence="8">
    <location>
        <begin position="198"/>
        <end position="300"/>
    </location>
</feature>
<dbReference type="InterPro" id="IPR036772">
    <property type="entry name" value="SRCR-like_dom_sf"/>
</dbReference>
<feature type="disulfide bond" evidence="7">
    <location>
        <begin position="170"/>
        <end position="180"/>
    </location>
</feature>
<feature type="domain" description="SRCR" evidence="8">
    <location>
        <begin position="303"/>
        <end position="407"/>
    </location>
</feature>
<comment type="subcellular location">
    <subcellularLocation>
        <location evidence="1">Secreted</location>
    </subcellularLocation>
</comment>
<reference evidence="9" key="1">
    <citation type="submission" date="2025-08" db="UniProtKB">
        <authorList>
            <consortium name="Ensembl"/>
        </authorList>
    </citation>
    <scope>IDENTIFICATION</scope>
</reference>
<dbReference type="SMART" id="SM00202">
    <property type="entry name" value="SR"/>
    <property type="match status" value="4"/>
</dbReference>
<dbReference type="PROSITE" id="PS50287">
    <property type="entry name" value="SRCR_2"/>
    <property type="match status" value="5"/>
</dbReference>
<dbReference type="FunFam" id="3.10.250.10:FF:000013">
    <property type="entry name" value="CD163 molecule like 1"/>
    <property type="match status" value="2"/>
</dbReference>